<dbReference type="InterPro" id="IPR015422">
    <property type="entry name" value="PyrdxlP-dep_Trfase_small"/>
</dbReference>
<feature type="domain" description="Serine hydroxymethyltransferase-like" evidence="5">
    <location>
        <begin position="26"/>
        <end position="407"/>
    </location>
</feature>
<feature type="binding site" evidence="4">
    <location>
        <position position="139"/>
    </location>
    <ligand>
        <name>(6S)-5,6,7,8-tetrahydrofolate</name>
        <dbReference type="ChEBI" id="CHEBI:57453"/>
    </ligand>
</feature>
<dbReference type="InterPro" id="IPR039429">
    <property type="entry name" value="SHMT-like_dom"/>
</dbReference>
<evidence type="ECO:0000256" key="4">
    <source>
        <dbReference type="HAMAP-Rule" id="MF_00051"/>
    </source>
</evidence>
<name>A0ABQ4IYN9_9ACTN</name>
<sequence>MTVSAHSDARSGISVARLAERGADLLRQEDPDLHAILDRENRRQARSLVMVASSSVVDPSVLACLASPVVNVTAEGYPGRRYHAGCAQVDEIEQLAIDRARRLFGAEYANVQPHSASVANELALSALLRPGDVILGMDLHQGGHLTHGSRASFSGQYFQAHGYGLDEHGRIDIGAVRALARRTRPRLIICGATAYSRTVDFAAFRSVADEVGALLLADISHVAGLVVAGLHPNPVDHAHITTTCTHKQLFGPRGGLVLLGRDATTPVPGGHGSTLAEAMQRSVFPFFQGAPAVNVIAAKARAFDRCATTEFRDLAARIVDDARALADAFARFGYRVVSGGTDNHIVLLDLTDTGLSGLVAQNALESVGILVNKNHVPGDRRPASVTSGLRLGTNTLAVRGAGPVDMPTCARLADRVLRAVQPRGDRDFHLDAGTAEQVSADVAALCERWPLPRYPADDLACTTPAWPS</sequence>
<keyword evidence="4" id="KW-0963">Cytoplasm</keyword>
<comment type="pathway">
    <text evidence="4">Amino-acid biosynthesis; glycine biosynthesis; glycine from L-serine: step 1/1.</text>
</comment>
<evidence type="ECO:0000259" key="5">
    <source>
        <dbReference type="Pfam" id="PF00464"/>
    </source>
</evidence>
<reference evidence="6 7" key="1">
    <citation type="submission" date="2021-01" db="EMBL/GenBank/DDBJ databases">
        <title>Whole genome shotgun sequence of Verrucosispora lutea NBRC 106530.</title>
        <authorList>
            <person name="Komaki H."/>
            <person name="Tamura T."/>
        </authorList>
    </citation>
    <scope>NUCLEOTIDE SEQUENCE [LARGE SCALE GENOMIC DNA]</scope>
    <source>
        <strain evidence="6 7">NBRC 106530</strain>
    </source>
</reference>
<evidence type="ECO:0000256" key="3">
    <source>
        <dbReference type="ARBA" id="ARBA00022898"/>
    </source>
</evidence>
<comment type="catalytic activity">
    <reaction evidence="4">
        <text>(6R)-5,10-methylene-5,6,7,8-tetrahydrofolate + glycine + H2O = (6S)-5,6,7,8-tetrahydrofolate + L-serine</text>
        <dbReference type="Rhea" id="RHEA:15481"/>
        <dbReference type="ChEBI" id="CHEBI:15377"/>
        <dbReference type="ChEBI" id="CHEBI:15636"/>
        <dbReference type="ChEBI" id="CHEBI:33384"/>
        <dbReference type="ChEBI" id="CHEBI:57305"/>
        <dbReference type="ChEBI" id="CHEBI:57453"/>
        <dbReference type="EC" id="2.1.2.1"/>
    </reaction>
</comment>
<dbReference type="InterPro" id="IPR015421">
    <property type="entry name" value="PyrdxlP-dep_Trfase_major"/>
</dbReference>
<dbReference type="SUPFAM" id="SSF53383">
    <property type="entry name" value="PLP-dependent transferases"/>
    <property type="match status" value="1"/>
</dbReference>
<comment type="caution">
    <text evidence="4">Lacks conserved residue(s) required for the propagation of feature annotation.</text>
</comment>
<keyword evidence="4" id="KW-0554">One-carbon metabolism</keyword>
<gene>
    <name evidence="6" type="primary">glyA_2</name>
    <name evidence="4" type="synonym">glyA</name>
    <name evidence="6" type="ORF">Vlu01_35190</name>
</gene>
<dbReference type="Proteomes" id="UP000643165">
    <property type="component" value="Unassembled WGS sequence"/>
</dbReference>
<dbReference type="InterPro" id="IPR049943">
    <property type="entry name" value="Ser_HO-MeTrfase-like"/>
</dbReference>
<dbReference type="PANTHER" id="PTHR11680:SF35">
    <property type="entry name" value="SERINE HYDROXYMETHYLTRANSFERASE 1"/>
    <property type="match status" value="1"/>
</dbReference>
<comment type="function">
    <text evidence="4">Catalyzes the reversible interconversion of serine and glycine with tetrahydrofolate (THF) serving as the one-carbon carrier. This reaction serves as the major source of one-carbon groups required for the biosynthesis of purines, thymidylate, methionine, and other important biomolecules. Also exhibits THF-independent aldolase activity toward beta-hydroxyamino acids, producing glycine and aldehydes, via a retro-aldol mechanism.</text>
</comment>
<evidence type="ECO:0000313" key="7">
    <source>
        <dbReference type="Proteomes" id="UP000643165"/>
    </source>
</evidence>
<proteinExistence type="inferred from homology"/>
<comment type="cofactor">
    <cofactor evidence="1 4">
        <name>pyridoxal 5'-phosphate</name>
        <dbReference type="ChEBI" id="CHEBI:597326"/>
    </cofactor>
</comment>
<evidence type="ECO:0000256" key="2">
    <source>
        <dbReference type="ARBA" id="ARBA00006376"/>
    </source>
</evidence>
<keyword evidence="4" id="KW-0028">Amino-acid biosynthesis</keyword>
<feature type="site" description="Plays an important role in substrate specificity" evidence="4">
    <location>
        <position position="246"/>
    </location>
</feature>
<dbReference type="PIRSF" id="PIRSF000412">
    <property type="entry name" value="SHMT"/>
    <property type="match status" value="1"/>
</dbReference>
<dbReference type="HAMAP" id="MF_00051">
    <property type="entry name" value="SHMT"/>
    <property type="match status" value="1"/>
</dbReference>
<comment type="subcellular location">
    <subcellularLocation>
        <location evidence="4">Cytoplasm</location>
    </subcellularLocation>
</comment>
<dbReference type="RefSeq" id="WP_204000715.1">
    <property type="nucleotide sequence ID" value="NZ_BOPB01000019.1"/>
</dbReference>
<dbReference type="Gene3D" id="3.40.640.10">
    <property type="entry name" value="Type I PLP-dependent aspartate aminotransferase-like (Major domain)"/>
    <property type="match status" value="1"/>
</dbReference>
<dbReference type="EMBL" id="BOPB01000019">
    <property type="protein sequence ID" value="GIJ22895.1"/>
    <property type="molecule type" value="Genomic_DNA"/>
</dbReference>
<comment type="similarity">
    <text evidence="2 4">Belongs to the SHMT family.</text>
</comment>
<comment type="subunit">
    <text evidence="4">Homodimer.</text>
</comment>
<dbReference type="InterPro" id="IPR015424">
    <property type="entry name" value="PyrdxlP-dep_Trfase"/>
</dbReference>
<dbReference type="NCBIfam" id="NF000586">
    <property type="entry name" value="PRK00011.1"/>
    <property type="match status" value="1"/>
</dbReference>
<dbReference type="PANTHER" id="PTHR11680">
    <property type="entry name" value="SERINE HYDROXYMETHYLTRANSFERASE"/>
    <property type="match status" value="1"/>
</dbReference>
<comment type="caution">
    <text evidence="6">The sequence shown here is derived from an EMBL/GenBank/DDBJ whole genome shotgun (WGS) entry which is preliminary data.</text>
</comment>
<comment type="pathway">
    <text evidence="4">One-carbon metabolism; tetrahydrofolate interconversion.</text>
</comment>
<dbReference type="Pfam" id="PF00464">
    <property type="entry name" value="SHMT"/>
    <property type="match status" value="1"/>
</dbReference>
<dbReference type="Gene3D" id="3.90.1150.10">
    <property type="entry name" value="Aspartate Aminotransferase, domain 1"/>
    <property type="match status" value="1"/>
</dbReference>
<accession>A0ABQ4IYN9</accession>
<keyword evidence="3 4" id="KW-0663">Pyridoxal phosphate</keyword>
<evidence type="ECO:0000313" key="6">
    <source>
        <dbReference type="EMBL" id="GIJ22895.1"/>
    </source>
</evidence>
<keyword evidence="7" id="KW-1185">Reference proteome</keyword>
<feature type="modified residue" description="N6-(pyridoxal phosphate)lysine" evidence="4">
    <location>
        <position position="247"/>
    </location>
</feature>
<organism evidence="6 7">
    <name type="scientific">Micromonospora lutea</name>
    <dbReference type="NCBI Taxonomy" id="419825"/>
    <lineage>
        <taxon>Bacteria</taxon>
        <taxon>Bacillati</taxon>
        <taxon>Actinomycetota</taxon>
        <taxon>Actinomycetes</taxon>
        <taxon>Micromonosporales</taxon>
        <taxon>Micromonosporaceae</taxon>
        <taxon>Micromonospora</taxon>
    </lineage>
</organism>
<dbReference type="EC" id="2.1.2.1" evidence="4"/>
<protein>
    <recommendedName>
        <fullName evidence="4">Serine hydroxymethyltransferase</fullName>
        <shortName evidence="4">SHMT</shortName>
        <shortName evidence="4">Serine methylase</shortName>
        <ecNumber evidence="4">2.1.2.1</ecNumber>
    </recommendedName>
</protein>
<feature type="binding site" evidence="4">
    <location>
        <begin position="143"/>
        <end position="145"/>
    </location>
    <ligand>
        <name>(6S)-5,6,7,8-tetrahydrofolate</name>
        <dbReference type="ChEBI" id="CHEBI:57453"/>
    </ligand>
</feature>
<keyword evidence="4" id="KW-0808">Transferase</keyword>
<dbReference type="CDD" id="cd00378">
    <property type="entry name" value="SHMT"/>
    <property type="match status" value="1"/>
</dbReference>
<evidence type="ECO:0000256" key="1">
    <source>
        <dbReference type="ARBA" id="ARBA00001933"/>
    </source>
</evidence>
<dbReference type="InterPro" id="IPR001085">
    <property type="entry name" value="Ser_HO-MeTrfase"/>
</dbReference>